<dbReference type="PROSITE" id="PS00409">
    <property type="entry name" value="PROKAR_NTER_METHYL"/>
    <property type="match status" value="1"/>
</dbReference>
<evidence type="ECO:0000256" key="6">
    <source>
        <dbReference type="ARBA" id="ARBA00022692"/>
    </source>
</evidence>
<evidence type="ECO:0000256" key="5">
    <source>
        <dbReference type="ARBA" id="ARBA00022519"/>
    </source>
</evidence>
<comment type="caution">
    <text evidence="11">The sequence shown here is derived from an EMBL/GenBank/DDBJ whole genome shotgun (WGS) entry which is preliminary data.</text>
</comment>
<dbReference type="GO" id="GO:0015627">
    <property type="term" value="C:type II protein secretion system complex"/>
    <property type="evidence" value="ECO:0007669"/>
    <property type="project" value="UniProtKB-UniRule"/>
</dbReference>
<dbReference type="InterPro" id="IPR045584">
    <property type="entry name" value="Pilin-like"/>
</dbReference>
<evidence type="ECO:0000256" key="4">
    <source>
        <dbReference type="ARBA" id="ARBA00022481"/>
    </source>
</evidence>
<organism evidence="11">
    <name type="scientific">Leucothrix mucor</name>
    <dbReference type="NCBI Taxonomy" id="45248"/>
    <lineage>
        <taxon>Bacteria</taxon>
        <taxon>Pseudomonadati</taxon>
        <taxon>Pseudomonadota</taxon>
        <taxon>Gammaproteobacteria</taxon>
        <taxon>Thiotrichales</taxon>
        <taxon>Thiotrichaceae</taxon>
        <taxon>Leucothrix</taxon>
    </lineage>
</organism>
<evidence type="ECO:0000256" key="9">
    <source>
        <dbReference type="RuleBase" id="RU368030"/>
    </source>
</evidence>
<comment type="similarity">
    <text evidence="2 9">Belongs to the GSP I family.</text>
</comment>
<keyword evidence="3" id="KW-1003">Cell membrane</keyword>
<evidence type="ECO:0000256" key="3">
    <source>
        <dbReference type="ARBA" id="ARBA00022475"/>
    </source>
</evidence>
<dbReference type="Pfam" id="PF02501">
    <property type="entry name" value="T2SSI"/>
    <property type="match status" value="1"/>
</dbReference>
<dbReference type="InterPro" id="IPR010052">
    <property type="entry name" value="T2SS_protein-GspI"/>
</dbReference>
<evidence type="ECO:0000313" key="11">
    <source>
        <dbReference type="EMBL" id="HFC93520.1"/>
    </source>
</evidence>
<evidence type="ECO:0000259" key="10">
    <source>
        <dbReference type="Pfam" id="PF02501"/>
    </source>
</evidence>
<keyword evidence="8" id="KW-0472">Membrane</keyword>
<dbReference type="InterPro" id="IPR012902">
    <property type="entry name" value="N_methyl_site"/>
</dbReference>
<protein>
    <recommendedName>
        <fullName evidence="9">Type II secretion system protein I</fullName>
        <shortName evidence="9">T2SS minor pseudopilin I</shortName>
    </recommendedName>
</protein>
<dbReference type="PANTHER" id="PTHR38779:SF2">
    <property type="entry name" value="TYPE II SECRETION SYSTEM PROTEIN I-RELATED"/>
    <property type="match status" value="1"/>
</dbReference>
<keyword evidence="5 9" id="KW-0997">Cell inner membrane</keyword>
<evidence type="ECO:0000256" key="8">
    <source>
        <dbReference type="ARBA" id="ARBA00023136"/>
    </source>
</evidence>
<feature type="domain" description="Type II secretion system protein GspI C-terminal" evidence="10">
    <location>
        <begin position="42"/>
        <end position="122"/>
    </location>
</feature>
<reference evidence="11" key="1">
    <citation type="journal article" date="2020" name="mSystems">
        <title>Genome- and Community-Level Interaction Insights into Carbon Utilization and Element Cycling Functions of Hydrothermarchaeota in Hydrothermal Sediment.</title>
        <authorList>
            <person name="Zhou Z."/>
            <person name="Liu Y."/>
            <person name="Xu W."/>
            <person name="Pan J."/>
            <person name="Luo Z.H."/>
            <person name="Li M."/>
        </authorList>
    </citation>
    <scope>NUCLEOTIDE SEQUENCE [LARGE SCALE GENOMIC DNA]</scope>
    <source>
        <strain evidence="11">HyVt-493</strain>
    </source>
</reference>
<dbReference type="AlphaFoldDB" id="A0A7V2T2J8"/>
<keyword evidence="4 9" id="KW-0488">Methylation</keyword>
<dbReference type="Proteomes" id="UP000885750">
    <property type="component" value="Unassembled WGS sequence"/>
</dbReference>
<dbReference type="InterPro" id="IPR003413">
    <property type="entry name" value="T2SS_GspI_C"/>
</dbReference>
<evidence type="ECO:0000256" key="1">
    <source>
        <dbReference type="ARBA" id="ARBA00004377"/>
    </source>
</evidence>
<dbReference type="EMBL" id="DRMS01000456">
    <property type="protein sequence ID" value="HFC93520.1"/>
    <property type="molecule type" value="Genomic_DNA"/>
</dbReference>
<comment type="subcellular location">
    <subcellularLocation>
        <location evidence="1 9">Cell inner membrane</location>
        <topology evidence="1 9">Single-pass membrane protein</topology>
    </subcellularLocation>
</comment>
<dbReference type="SUPFAM" id="SSF54523">
    <property type="entry name" value="Pili subunits"/>
    <property type="match status" value="1"/>
</dbReference>
<proteinExistence type="inferred from homology"/>
<comment type="subunit">
    <text evidence="9">Type II secretion is composed of four main components: the outer membrane complex, the inner membrane complex, the cytoplasmic secretion ATPase and the periplasm-spanning pseudopilus.</text>
</comment>
<dbReference type="Gene3D" id="3.30.1300.30">
    <property type="entry name" value="GSPII I/J protein-like"/>
    <property type="match status" value="1"/>
</dbReference>
<comment type="PTM">
    <text evidence="9">Cleaved by prepilin peptidase.</text>
</comment>
<accession>A0A7V2T2J8</accession>
<dbReference type="GO" id="GO:0015628">
    <property type="term" value="P:protein secretion by the type II secretion system"/>
    <property type="evidence" value="ECO:0007669"/>
    <property type="project" value="UniProtKB-UniRule"/>
</dbReference>
<name>A0A7V2T2J8_LEUMU</name>
<keyword evidence="6" id="KW-0812">Transmembrane</keyword>
<evidence type="ECO:0000256" key="2">
    <source>
        <dbReference type="ARBA" id="ARBA00008358"/>
    </source>
</evidence>
<keyword evidence="7" id="KW-1133">Transmembrane helix</keyword>
<comment type="function">
    <text evidence="9">Component of the type II secretion system required for the energy-dependent secretion of extracellular factors such as proteases and toxins from the periplasm.</text>
</comment>
<dbReference type="NCBIfam" id="TIGR02532">
    <property type="entry name" value="IV_pilin_GFxxxE"/>
    <property type="match status" value="1"/>
</dbReference>
<evidence type="ECO:0000256" key="7">
    <source>
        <dbReference type="ARBA" id="ARBA00022989"/>
    </source>
</evidence>
<dbReference type="GO" id="GO:0005886">
    <property type="term" value="C:plasma membrane"/>
    <property type="evidence" value="ECO:0007669"/>
    <property type="project" value="UniProtKB-SubCell"/>
</dbReference>
<gene>
    <name evidence="11" type="primary">gspI</name>
    <name evidence="11" type="ORF">ENJ51_11990</name>
</gene>
<dbReference type="PANTHER" id="PTHR38779">
    <property type="entry name" value="TYPE II SECRETION SYSTEM PROTEIN I-RELATED"/>
    <property type="match status" value="1"/>
</dbReference>
<sequence>MSASACKGFTLIEVMVALLIIAVSLSGAVKVMGNGAHNASLLSQKTFAQWVGLNQLTAVKLKGTWLKTGESKGKTEMANQKWQWVQKVIKTEIDNVNRLEVSVYSMPRTRGDNPQATVVGFFAKP</sequence>
<dbReference type="NCBIfam" id="TIGR01707">
    <property type="entry name" value="gspI"/>
    <property type="match status" value="1"/>
</dbReference>
<dbReference type="Pfam" id="PF07963">
    <property type="entry name" value="N_methyl"/>
    <property type="match status" value="1"/>
</dbReference>